<evidence type="ECO:0000256" key="1">
    <source>
        <dbReference type="SAM" id="MobiDB-lite"/>
    </source>
</evidence>
<feature type="compositionally biased region" description="Low complexity" evidence="1">
    <location>
        <begin position="79"/>
        <end position="96"/>
    </location>
</feature>
<evidence type="ECO:0000259" key="2">
    <source>
        <dbReference type="Pfam" id="PF07705"/>
    </source>
</evidence>
<dbReference type="AlphaFoldDB" id="A0A2W4IR96"/>
<proteinExistence type="predicted"/>
<comment type="caution">
    <text evidence="3">The sequence shown here is derived from an EMBL/GenBank/DDBJ whole genome shotgun (WGS) entry which is preliminary data.</text>
</comment>
<accession>A0A2W4IR96</accession>
<evidence type="ECO:0000313" key="3">
    <source>
        <dbReference type="EMBL" id="PZM89460.1"/>
    </source>
</evidence>
<protein>
    <recommendedName>
        <fullName evidence="2">CARDB domain-containing protein</fullName>
    </recommendedName>
</protein>
<dbReference type="EMBL" id="QGUI01000966">
    <property type="protein sequence ID" value="PZM89460.1"/>
    <property type="molecule type" value="Genomic_DNA"/>
</dbReference>
<dbReference type="GO" id="GO:0005975">
    <property type="term" value="P:carbohydrate metabolic process"/>
    <property type="evidence" value="ECO:0007669"/>
    <property type="project" value="UniProtKB-ARBA"/>
</dbReference>
<name>A0A2W4IR96_9PSEU</name>
<dbReference type="Pfam" id="PF07705">
    <property type="entry name" value="CARDB"/>
    <property type="match status" value="1"/>
</dbReference>
<sequence>MASAGARLTGWKQIAGHLGCSVRTAQRWESLYGLPVRRLTAARSGTVIAFADELDTWMASERGRAARSDAATGFTGRDAAGAPGTAPLPGASPAAASQPRRIPVRKVVLAVAGAAAVVLLAIRVAGDATGLGVDLECPAPCRLRQGETLVLRMLTADQGDEYTRWTRHESGAVHAFGPALTADPSGLVTWGFTTDCSTPPGLHELRLVSRRRNLATRSVHLVVEPTEGCSQPVADLVAESVEIDRIAVQPGDRLTVRFRIRNQGRAHAPASVARLRLGRSPDRTAVTDLRIADVATPELGVGAVADLSTEIRVPGDLTPAAGYFVWVVADNGGAVLEHAATNNFARSPALVVHPPTVVSR</sequence>
<dbReference type="InterPro" id="IPR013783">
    <property type="entry name" value="Ig-like_fold"/>
</dbReference>
<gene>
    <name evidence="3" type="ORF">DIU77_19105</name>
</gene>
<reference evidence="3" key="1">
    <citation type="submission" date="2018-05" db="EMBL/GenBank/DDBJ databases">
        <authorList>
            <person name="Lanie J.A."/>
            <person name="Ng W.-L."/>
            <person name="Kazmierczak K.M."/>
            <person name="Andrzejewski T.M."/>
            <person name="Davidsen T.M."/>
            <person name="Wayne K.J."/>
            <person name="Tettelin H."/>
            <person name="Glass J.I."/>
            <person name="Rusch D."/>
            <person name="Podicherti R."/>
            <person name="Tsui H.-C.T."/>
            <person name="Winkler M.E."/>
        </authorList>
    </citation>
    <scope>NUCLEOTIDE SEQUENCE</scope>
    <source>
        <strain evidence="3">ZC4RG45</strain>
    </source>
</reference>
<organism evidence="3">
    <name type="scientific">Thermocrispum agreste</name>
    <dbReference type="NCBI Taxonomy" id="37925"/>
    <lineage>
        <taxon>Bacteria</taxon>
        <taxon>Bacillati</taxon>
        <taxon>Actinomycetota</taxon>
        <taxon>Actinomycetes</taxon>
        <taxon>Pseudonocardiales</taxon>
        <taxon>Pseudonocardiaceae</taxon>
        <taxon>Thermocrispum</taxon>
    </lineage>
</organism>
<feature type="domain" description="CARDB" evidence="2">
    <location>
        <begin position="234"/>
        <end position="344"/>
    </location>
</feature>
<dbReference type="InterPro" id="IPR011635">
    <property type="entry name" value="CARDB"/>
</dbReference>
<feature type="region of interest" description="Disordered" evidence="1">
    <location>
        <begin position="68"/>
        <end position="97"/>
    </location>
</feature>
<dbReference type="Gene3D" id="2.60.40.10">
    <property type="entry name" value="Immunoglobulins"/>
    <property type="match status" value="1"/>
</dbReference>